<keyword evidence="1" id="KW-1133">Transmembrane helix</keyword>
<feature type="domain" description="SSD" evidence="2">
    <location>
        <begin position="239"/>
        <end position="323"/>
    </location>
</feature>
<sequence>MVCTKCADTTIAMMTIQNDPQKLWVPPKSTSAKQQEYFDENFGPFFRIEQLIFHFPNGSDDKDVITAPLLAEVAALQHHIENAVVNVDGRNITLDDLCFRPIPGKGCLVESPMQYWRNNVSLLATDPDIKLTILSTYSPCMDQNGLPVIRDVVFGGLATDTCHTNPDPCGDATPRASALIVTFLLPLNNPQNSTFQALAKAWEAQVFLNTRFSSPSGLVVERMAQRSVEDALTVETHQNAFVVVVSYGVMFLYVALALGKARDPVRSRFGLGLWGIVIVLFSMGIAFGIAVFALHLEITMITLEVVPFLILAIGVDNMFILTNELDRLTRCQPHISRGTLCLQQSVGWSGLLVG</sequence>
<evidence type="ECO:0000313" key="4">
    <source>
        <dbReference type="Proteomes" id="UP000285060"/>
    </source>
</evidence>
<proteinExistence type="predicted"/>
<evidence type="ECO:0000259" key="2">
    <source>
        <dbReference type="PROSITE" id="PS50156"/>
    </source>
</evidence>
<reference evidence="3 4" key="1">
    <citation type="submission" date="2018-08" db="EMBL/GenBank/DDBJ databases">
        <title>Aphanomyces genome sequencing and annotation.</title>
        <authorList>
            <person name="Minardi D."/>
            <person name="Oidtmann B."/>
            <person name="Van Der Giezen M."/>
            <person name="Studholme D.J."/>
        </authorList>
    </citation>
    <scope>NUCLEOTIDE SEQUENCE [LARGE SCALE GENOMIC DNA]</scope>
    <source>
        <strain evidence="3 4">NJM0002</strain>
    </source>
</reference>
<dbReference type="GO" id="GO:0015918">
    <property type="term" value="P:sterol transport"/>
    <property type="evidence" value="ECO:0007669"/>
    <property type="project" value="TreeGrafter"/>
</dbReference>
<keyword evidence="4" id="KW-1185">Reference proteome</keyword>
<feature type="transmembrane region" description="Helical" evidence="1">
    <location>
        <begin position="240"/>
        <end position="259"/>
    </location>
</feature>
<dbReference type="PANTHER" id="PTHR45727:SF9">
    <property type="entry name" value="SSD DOMAIN-CONTAINING PROTEIN"/>
    <property type="match status" value="1"/>
</dbReference>
<dbReference type="PROSITE" id="PS50156">
    <property type="entry name" value="SSD"/>
    <property type="match status" value="1"/>
</dbReference>
<dbReference type="GO" id="GO:0032934">
    <property type="term" value="F:sterol binding"/>
    <property type="evidence" value="ECO:0007669"/>
    <property type="project" value="TreeGrafter"/>
</dbReference>
<organism evidence="3 4">
    <name type="scientific">Aphanomyces invadans</name>
    <dbReference type="NCBI Taxonomy" id="157072"/>
    <lineage>
        <taxon>Eukaryota</taxon>
        <taxon>Sar</taxon>
        <taxon>Stramenopiles</taxon>
        <taxon>Oomycota</taxon>
        <taxon>Saprolegniomycetes</taxon>
        <taxon>Saprolegniales</taxon>
        <taxon>Verrucalvaceae</taxon>
        <taxon>Aphanomyces</taxon>
    </lineage>
</organism>
<dbReference type="Pfam" id="PF12349">
    <property type="entry name" value="Sterol-sensing"/>
    <property type="match status" value="1"/>
</dbReference>
<dbReference type="InterPro" id="IPR053958">
    <property type="entry name" value="HMGCR/SNAP/NPC1-like_SSD"/>
</dbReference>
<feature type="transmembrane region" description="Helical" evidence="1">
    <location>
        <begin position="271"/>
        <end position="294"/>
    </location>
</feature>
<accession>A0A3R7CWV9</accession>
<gene>
    <name evidence="3" type="ORF">DYB32_007332</name>
</gene>
<dbReference type="PANTHER" id="PTHR45727">
    <property type="entry name" value="NPC INTRACELLULAR CHOLESTEROL TRANSPORTER 1"/>
    <property type="match status" value="1"/>
</dbReference>
<dbReference type="GO" id="GO:0016020">
    <property type="term" value="C:membrane"/>
    <property type="evidence" value="ECO:0007669"/>
    <property type="project" value="TreeGrafter"/>
</dbReference>
<keyword evidence="1" id="KW-0472">Membrane</keyword>
<dbReference type="Proteomes" id="UP000285060">
    <property type="component" value="Unassembled WGS sequence"/>
</dbReference>
<dbReference type="InterPro" id="IPR053956">
    <property type="entry name" value="NPC1_MLD"/>
</dbReference>
<protein>
    <recommendedName>
        <fullName evidence="2">SSD domain-containing protein</fullName>
    </recommendedName>
</protein>
<name>A0A3R7CWV9_9STRA</name>
<evidence type="ECO:0000256" key="1">
    <source>
        <dbReference type="SAM" id="Phobius"/>
    </source>
</evidence>
<dbReference type="InterPro" id="IPR000731">
    <property type="entry name" value="SSD"/>
</dbReference>
<dbReference type="EMBL" id="QUSY01000921">
    <property type="protein sequence ID" value="RHY26746.1"/>
    <property type="molecule type" value="Genomic_DNA"/>
</dbReference>
<keyword evidence="1" id="KW-0812">Transmembrane</keyword>
<dbReference type="AlphaFoldDB" id="A0A3R7CWV9"/>
<comment type="caution">
    <text evidence="3">The sequence shown here is derived from an EMBL/GenBank/DDBJ whole genome shotgun (WGS) entry which is preliminary data.</text>
</comment>
<feature type="transmembrane region" description="Helical" evidence="1">
    <location>
        <begin position="300"/>
        <end position="320"/>
    </location>
</feature>
<dbReference type="Pfam" id="PF22314">
    <property type="entry name" value="NPC1_MLD"/>
    <property type="match status" value="1"/>
</dbReference>
<dbReference type="SUPFAM" id="SSF82866">
    <property type="entry name" value="Multidrug efflux transporter AcrB transmembrane domain"/>
    <property type="match status" value="1"/>
</dbReference>
<dbReference type="VEuPathDB" id="FungiDB:H310_03846"/>
<evidence type="ECO:0000313" key="3">
    <source>
        <dbReference type="EMBL" id="RHY26746.1"/>
    </source>
</evidence>